<dbReference type="InParanoid" id="A0A1Q3BFE5"/>
<dbReference type="Gene3D" id="3.80.10.10">
    <property type="entry name" value="Ribonuclease Inhibitor"/>
    <property type="match status" value="1"/>
</dbReference>
<dbReference type="InterPro" id="IPR032675">
    <property type="entry name" value="LRR_dom_sf"/>
</dbReference>
<dbReference type="Pfam" id="PF13855">
    <property type="entry name" value="LRR_8"/>
    <property type="match status" value="1"/>
</dbReference>
<evidence type="ECO:0000256" key="2">
    <source>
        <dbReference type="ARBA" id="ARBA00022737"/>
    </source>
</evidence>
<evidence type="ECO:0000313" key="6">
    <source>
        <dbReference type="Proteomes" id="UP000187406"/>
    </source>
</evidence>
<protein>
    <submittedName>
        <fullName evidence="5">Ubiquitin domain-containing protein/LRR_4 domain-containing protein/LRR_8 domain-containing protein</fullName>
    </submittedName>
</protein>
<dbReference type="PROSITE" id="PS50053">
    <property type="entry name" value="UBIQUITIN_2"/>
    <property type="match status" value="1"/>
</dbReference>
<dbReference type="AlphaFoldDB" id="A0A1Q3BFE5"/>
<dbReference type="Gene3D" id="3.10.20.90">
    <property type="entry name" value="Phosphatidylinositol 3-kinase Catalytic Subunit, Chain A, domain 1"/>
    <property type="match status" value="1"/>
</dbReference>
<dbReference type="SUPFAM" id="SSF52058">
    <property type="entry name" value="L domain-like"/>
    <property type="match status" value="1"/>
</dbReference>
<dbReference type="GO" id="GO:0005737">
    <property type="term" value="C:cytoplasm"/>
    <property type="evidence" value="ECO:0007669"/>
    <property type="project" value="TreeGrafter"/>
</dbReference>
<dbReference type="Pfam" id="PF00240">
    <property type="entry name" value="ubiquitin"/>
    <property type="match status" value="1"/>
</dbReference>
<gene>
    <name evidence="5" type="ORF">CFOL_v3_10082</name>
</gene>
<feature type="region of interest" description="Disordered" evidence="3">
    <location>
        <begin position="1"/>
        <end position="29"/>
    </location>
</feature>
<evidence type="ECO:0000259" key="4">
    <source>
        <dbReference type="PROSITE" id="PS50053"/>
    </source>
</evidence>
<keyword evidence="2" id="KW-0677">Repeat</keyword>
<dbReference type="SMART" id="SM00364">
    <property type="entry name" value="LRR_BAC"/>
    <property type="match status" value="5"/>
</dbReference>
<dbReference type="InterPro" id="IPR029071">
    <property type="entry name" value="Ubiquitin-like_domsf"/>
</dbReference>
<dbReference type="PANTHER" id="PTHR48051:SF1">
    <property type="entry name" value="RAS SUPPRESSOR PROTEIN 1"/>
    <property type="match status" value="1"/>
</dbReference>
<dbReference type="Pfam" id="PF00560">
    <property type="entry name" value="LRR_1"/>
    <property type="match status" value="1"/>
</dbReference>
<evidence type="ECO:0000313" key="5">
    <source>
        <dbReference type="EMBL" id="GAV66572.1"/>
    </source>
</evidence>
<dbReference type="Proteomes" id="UP000187406">
    <property type="component" value="Unassembled WGS sequence"/>
</dbReference>
<evidence type="ECO:0000256" key="1">
    <source>
        <dbReference type="ARBA" id="ARBA00022614"/>
    </source>
</evidence>
<feature type="compositionally biased region" description="Basic and acidic residues" evidence="3">
    <location>
        <begin position="1"/>
        <end position="16"/>
    </location>
</feature>
<feature type="domain" description="Ubiquitin-like" evidence="4">
    <location>
        <begin position="32"/>
        <end position="103"/>
    </location>
</feature>
<dbReference type="OrthoDB" id="2187496at2759"/>
<accession>A0A1Q3BFE5</accession>
<dbReference type="InterPro" id="IPR001611">
    <property type="entry name" value="Leu-rich_rpt"/>
</dbReference>
<dbReference type="SUPFAM" id="SSF54236">
    <property type="entry name" value="Ubiquitin-like"/>
    <property type="match status" value="1"/>
</dbReference>
<dbReference type="SMART" id="SM00213">
    <property type="entry name" value="UBQ"/>
    <property type="match status" value="1"/>
</dbReference>
<dbReference type="EMBL" id="BDDD01000489">
    <property type="protein sequence ID" value="GAV66572.1"/>
    <property type="molecule type" value="Genomic_DNA"/>
</dbReference>
<comment type="caution">
    <text evidence="5">The sequence shown here is derived from an EMBL/GenBank/DDBJ whole genome shotgun (WGS) entry which is preliminary data.</text>
</comment>
<keyword evidence="1" id="KW-0433">Leucine-rich repeat</keyword>
<organism evidence="5 6">
    <name type="scientific">Cephalotus follicularis</name>
    <name type="common">Albany pitcher plant</name>
    <dbReference type="NCBI Taxonomy" id="3775"/>
    <lineage>
        <taxon>Eukaryota</taxon>
        <taxon>Viridiplantae</taxon>
        <taxon>Streptophyta</taxon>
        <taxon>Embryophyta</taxon>
        <taxon>Tracheophyta</taxon>
        <taxon>Spermatophyta</taxon>
        <taxon>Magnoliopsida</taxon>
        <taxon>eudicotyledons</taxon>
        <taxon>Gunneridae</taxon>
        <taxon>Pentapetalae</taxon>
        <taxon>rosids</taxon>
        <taxon>fabids</taxon>
        <taxon>Oxalidales</taxon>
        <taxon>Cephalotaceae</taxon>
        <taxon>Cephalotus</taxon>
    </lineage>
</organism>
<dbReference type="PROSITE" id="PS51450">
    <property type="entry name" value="LRR"/>
    <property type="match status" value="1"/>
</dbReference>
<dbReference type="InterPro" id="IPR000626">
    <property type="entry name" value="Ubiquitin-like_dom"/>
</dbReference>
<dbReference type="STRING" id="3775.A0A1Q3BFE5"/>
<dbReference type="InterPro" id="IPR003591">
    <property type="entry name" value="Leu-rich_rpt_typical-subtyp"/>
</dbReference>
<sequence>MQDQKNQRKMEMRDDNDGGGDVSNPMSETDNINFTVKFSGRLMPIAISIETKIKDLKFHLLSLTNVLPRGQKLIFKGKVLMDTMTLKESEVKNGAKIMLIASQGLHQGDGPILKEAKTLPISRESDNANKPVKERMPVDAERWKFTGIVALADRDLKSVPDEVWAIGASIRVLDIRNNFIQIPAQIRCLSTVKKMYLDGNGMSDESIFWEGLTSLKRLKILSLTRNQLTSLPSSLGGLASLRRLYIDNNKLTGLPIEIGLLTKLEVLKATKNRIRTIPTSIGDCNSLIEVDLSSNHLSELPETFGNLHYLKALRLKNNGLKSLPHTLLKECRRLSTLDLHNTEVTMNVFRQLEGWEDFEGRRRMKHQKQLDFLAEFCDEFDEGADQH</sequence>
<name>A0A1Q3BFE5_CEPFO</name>
<keyword evidence="6" id="KW-1185">Reference proteome</keyword>
<proteinExistence type="predicted"/>
<reference evidence="6" key="1">
    <citation type="submission" date="2016-04" db="EMBL/GenBank/DDBJ databases">
        <title>Cephalotus genome sequencing.</title>
        <authorList>
            <person name="Fukushima K."/>
            <person name="Hasebe M."/>
            <person name="Fang X."/>
        </authorList>
    </citation>
    <scope>NUCLEOTIDE SEQUENCE [LARGE SCALE GENOMIC DNA]</scope>
    <source>
        <strain evidence="6">cv. St1</strain>
    </source>
</reference>
<dbReference type="InterPro" id="IPR050216">
    <property type="entry name" value="LRR_domain-containing"/>
</dbReference>
<dbReference type="FunCoup" id="A0A1Q3BFE5">
    <property type="interactions" value="1839"/>
</dbReference>
<evidence type="ECO:0000256" key="3">
    <source>
        <dbReference type="SAM" id="MobiDB-lite"/>
    </source>
</evidence>
<dbReference type="PANTHER" id="PTHR48051">
    <property type="match status" value="1"/>
</dbReference>
<dbReference type="SMART" id="SM00369">
    <property type="entry name" value="LRR_TYP"/>
    <property type="match status" value="5"/>
</dbReference>